<protein>
    <submittedName>
        <fullName evidence="2">Uncharacterized protein</fullName>
    </submittedName>
</protein>
<accession>A0A2J5HUJ7</accession>
<dbReference type="Proteomes" id="UP000235023">
    <property type="component" value="Unassembled WGS sequence"/>
</dbReference>
<evidence type="ECO:0000256" key="1">
    <source>
        <dbReference type="SAM" id="Phobius"/>
    </source>
</evidence>
<reference evidence="3" key="1">
    <citation type="submission" date="2017-12" db="EMBL/GenBank/DDBJ databases">
        <authorList>
            <consortium name="DOE Joint Genome Institute"/>
            <person name="Mondo S.J."/>
            <person name="Kjaerbolling I."/>
            <person name="Vesth T.C."/>
            <person name="Frisvad J.C."/>
            <person name="Nybo J.L."/>
            <person name="Theobald S."/>
            <person name="Kuo A."/>
            <person name="Bowyer P."/>
            <person name="Matsuda Y."/>
            <person name="Lyhne E.K."/>
            <person name="Kogle M.E."/>
            <person name="Clum A."/>
            <person name="Lipzen A."/>
            <person name="Salamov A."/>
            <person name="Ngan C.Y."/>
            <person name="Daum C."/>
            <person name="Chiniquy J."/>
            <person name="Barry K."/>
            <person name="LaButti K."/>
            <person name="Haridas S."/>
            <person name="Simmons B.A."/>
            <person name="Magnuson J.K."/>
            <person name="Mortensen U.H."/>
            <person name="Larsen T.O."/>
            <person name="Grigoriev I.V."/>
            <person name="Baker S.E."/>
            <person name="Andersen M.R."/>
            <person name="Nordberg H.P."/>
            <person name="Cantor M.N."/>
            <person name="Hua S.X."/>
        </authorList>
    </citation>
    <scope>NUCLEOTIDE SEQUENCE [LARGE SCALE GENOMIC DNA]</scope>
    <source>
        <strain evidence="3">IBT 19404</strain>
    </source>
</reference>
<dbReference type="AlphaFoldDB" id="A0A2J5HUJ7"/>
<organism evidence="2 3">
    <name type="scientific">Aspergillus taichungensis</name>
    <dbReference type="NCBI Taxonomy" id="482145"/>
    <lineage>
        <taxon>Eukaryota</taxon>
        <taxon>Fungi</taxon>
        <taxon>Dikarya</taxon>
        <taxon>Ascomycota</taxon>
        <taxon>Pezizomycotina</taxon>
        <taxon>Eurotiomycetes</taxon>
        <taxon>Eurotiomycetidae</taxon>
        <taxon>Eurotiales</taxon>
        <taxon>Aspergillaceae</taxon>
        <taxon>Aspergillus</taxon>
        <taxon>Aspergillus subgen. Circumdati</taxon>
    </lineage>
</organism>
<keyword evidence="1" id="KW-0472">Membrane</keyword>
<keyword evidence="1" id="KW-0812">Transmembrane</keyword>
<gene>
    <name evidence="2" type="ORF">BDW42DRAFT_103332</name>
</gene>
<dbReference type="EMBL" id="KZ559541">
    <property type="protein sequence ID" value="PLN81027.1"/>
    <property type="molecule type" value="Genomic_DNA"/>
</dbReference>
<keyword evidence="1" id="KW-1133">Transmembrane helix</keyword>
<proteinExistence type="predicted"/>
<feature type="transmembrane region" description="Helical" evidence="1">
    <location>
        <begin position="6"/>
        <end position="28"/>
    </location>
</feature>
<evidence type="ECO:0000313" key="2">
    <source>
        <dbReference type="EMBL" id="PLN81027.1"/>
    </source>
</evidence>
<evidence type="ECO:0000313" key="3">
    <source>
        <dbReference type="Proteomes" id="UP000235023"/>
    </source>
</evidence>
<keyword evidence="3" id="KW-1185">Reference proteome</keyword>
<name>A0A2J5HUJ7_9EURO</name>
<dbReference type="OrthoDB" id="448427at2759"/>
<sequence>MGRCWLFILEFFLHLFLPLYMLLLVLGVRTTSPLKFGSTAPRYYTLCQLAPSSALHYIDLFI</sequence>